<dbReference type="AlphaFoldDB" id="A0A2S1LED2"/>
<sequence>MTENELRTIIENKKLPKDELDNLGDNVMGYLPLLLLLLVAKDNIPALLIVLILIFYTFYCKIHERDLIAIPFQNTNAVALLEITKIAEREQWTVKFQDLFVGEYYIPFVFGQPSHKLTVILTEEVLFVNVRNIGTSKGRFPYLFGTDTICKNKVIRLIENHFESH</sequence>
<evidence type="ECO:0000313" key="3">
    <source>
        <dbReference type="Proteomes" id="UP000244527"/>
    </source>
</evidence>
<gene>
    <name evidence="2" type="ORF">FFWV33_11680</name>
</gene>
<keyword evidence="1" id="KW-0472">Membrane</keyword>
<proteinExistence type="predicted"/>
<dbReference type="OrthoDB" id="885069at2"/>
<protein>
    <submittedName>
        <fullName evidence="2">Uncharacterized protein</fullName>
    </submittedName>
</protein>
<dbReference type="Proteomes" id="UP000244527">
    <property type="component" value="Chromosome"/>
</dbReference>
<evidence type="ECO:0000256" key="1">
    <source>
        <dbReference type="SAM" id="Phobius"/>
    </source>
</evidence>
<accession>A0A2S1LED2</accession>
<dbReference type="KEGG" id="ffa:FFWV33_11680"/>
<organism evidence="2 3">
    <name type="scientific">Flavobacterium faecale</name>
    <dbReference type="NCBI Taxonomy" id="1355330"/>
    <lineage>
        <taxon>Bacteria</taxon>
        <taxon>Pseudomonadati</taxon>
        <taxon>Bacteroidota</taxon>
        <taxon>Flavobacteriia</taxon>
        <taxon>Flavobacteriales</taxon>
        <taxon>Flavobacteriaceae</taxon>
        <taxon>Flavobacterium</taxon>
    </lineage>
</organism>
<keyword evidence="1" id="KW-1133">Transmembrane helix</keyword>
<keyword evidence="3" id="KW-1185">Reference proteome</keyword>
<dbReference type="EMBL" id="CP020918">
    <property type="protein sequence ID" value="AWG22123.1"/>
    <property type="molecule type" value="Genomic_DNA"/>
</dbReference>
<name>A0A2S1LED2_9FLAO</name>
<evidence type="ECO:0000313" key="2">
    <source>
        <dbReference type="EMBL" id="AWG22123.1"/>
    </source>
</evidence>
<dbReference type="RefSeq" id="WP_108741055.1">
    <property type="nucleotide sequence ID" value="NZ_CP020918.1"/>
</dbReference>
<reference evidence="2 3" key="1">
    <citation type="submission" date="2017-04" db="EMBL/GenBank/DDBJ databases">
        <title>Compelte genome sequence of WV33.</title>
        <authorList>
            <person name="Lee P.C."/>
        </authorList>
    </citation>
    <scope>NUCLEOTIDE SEQUENCE [LARGE SCALE GENOMIC DNA]</scope>
    <source>
        <strain evidence="2 3">WV33</strain>
    </source>
</reference>
<keyword evidence="1" id="KW-0812">Transmembrane</keyword>
<feature type="transmembrane region" description="Helical" evidence="1">
    <location>
        <begin position="30"/>
        <end position="59"/>
    </location>
</feature>